<sequence length="422" mass="45920">MNNDWLDIGVLEDYLDGKLDAKTMNRVEREALEDPFVAEALAGLSASPKRSLQSISLLQKQLQDRIAEQLDSKKTKVITWQRLSIAATAAVLFISVSIIFWMKEAANQNQLAKQPKSVDVSIAPVVPEPVSPVSADALAQLKTAPKQKETETEKSPVTLRNEEVDRALRAAKINAYAANRTKVAPVPTADAAPETLKEVVVVAYPVTQKRAVTMSAQSVIAPAETVAVNNAAAARTMAAPVGGISPSVLMGKVTTASNGEPMPGVFVKIEGTKLTAVTDAEGRFRISADSSIKGDKIVLNYLGYNSKVVSAKWNEPMSIRLVENNSAFDKKDTPDVASGPDGGWDKWARYIRRNNKLSKEPFLNRKVELSFIVGADRRPADVKVLNGIDEAHDQEAKRLLLNGPKWKIPSNPAERISFNIVF</sequence>
<proteinExistence type="predicted"/>
<accession>A0A1D7QG37</accession>
<dbReference type="InterPro" id="IPR008969">
    <property type="entry name" value="CarboxyPept-like_regulatory"/>
</dbReference>
<dbReference type="Proteomes" id="UP000094313">
    <property type="component" value="Chromosome"/>
</dbReference>
<evidence type="ECO:0000313" key="3">
    <source>
        <dbReference type="Proteomes" id="UP000094313"/>
    </source>
</evidence>
<evidence type="ECO:0000256" key="1">
    <source>
        <dbReference type="SAM" id="Phobius"/>
    </source>
</evidence>
<evidence type="ECO:0000313" key="2">
    <source>
        <dbReference type="EMBL" id="AOM77630.1"/>
    </source>
</evidence>
<evidence type="ECO:0008006" key="4">
    <source>
        <dbReference type="Google" id="ProtNLM"/>
    </source>
</evidence>
<gene>
    <name evidence="2" type="ORF">BFS30_10905</name>
</gene>
<dbReference type="OrthoDB" id="1112758at2"/>
<name>A0A1D7QG37_9SPHI</name>
<feature type="transmembrane region" description="Helical" evidence="1">
    <location>
        <begin position="83"/>
        <end position="102"/>
    </location>
</feature>
<keyword evidence="1" id="KW-0472">Membrane</keyword>
<dbReference type="EMBL" id="CP017141">
    <property type="protein sequence ID" value="AOM77630.1"/>
    <property type="molecule type" value="Genomic_DNA"/>
</dbReference>
<keyword evidence="1" id="KW-1133">Transmembrane helix</keyword>
<dbReference type="Pfam" id="PF13715">
    <property type="entry name" value="CarbopepD_reg_2"/>
    <property type="match status" value="1"/>
</dbReference>
<dbReference type="SUPFAM" id="SSF49464">
    <property type="entry name" value="Carboxypeptidase regulatory domain-like"/>
    <property type="match status" value="1"/>
</dbReference>
<dbReference type="AlphaFoldDB" id="A0A1D7QG37"/>
<reference evidence="2 3" key="1">
    <citation type="submission" date="2016-08" db="EMBL/GenBank/DDBJ databases">
        <authorList>
            <person name="Seilhamer J.J."/>
        </authorList>
    </citation>
    <scope>NUCLEOTIDE SEQUENCE [LARGE SCALE GENOMIC DNA]</scope>
    <source>
        <strain evidence="2 3">DX4</strain>
    </source>
</reference>
<organism evidence="2 3">
    <name type="scientific">Pedobacter steynii</name>
    <dbReference type="NCBI Taxonomy" id="430522"/>
    <lineage>
        <taxon>Bacteria</taxon>
        <taxon>Pseudomonadati</taxon>
        <taxon>Bacteroidota</taxon>
        <taxon>Sphingobacteriia</taxon>
        <taxon>Sphingobacteriales</taxon>
        <taxon>Sphingobacteriaceae</taxon>
        <taxon>Pedobacter</taxon>
    </lineage>
</organism>
<dbReference type="Gene3D" id="2.60.40.1120">
    <property type="entry name" value="Carboxypeptidase-like, regulatory domain"/>
    <property type="match status" value="1"/>
</dbReference>
<keyword evidence="3" id="KW-1185">Reference proteome</keyword>
<protein>
    <recommendedName>
        <fullName evidence="4">CarboxypepD_reg-like domain-containing protein</fullName>
    </recommendedName>
</protein>
<dbReference type="RefSeq" id="WP_069379319.1">
    <property type="nucleotide sequence ID" value="NZ_CP017141.1"/>
</dbReference>
<keyword evidence="1" id="KW-0812">Transmembrane</keyword>
<dbReference type="KEGG" id="psty:BFS30_10905"/>